<dbReference type="Pfam" id="PF00768">
    <property type="entry name" value="Peptidase_S11"/>
    <property type="match status" value="1"/>
</dbReference>
<comment type="pathway">
    <text evidence="2">Cell wall biogenesis; peptidoglycan biosynthesis.</text>
</comment>
<keyword evidence="9" id="KW-0133">Cell shape</keyword>
<feature type="active site" description="Acyl-ester intermediate" evidence="13">
    <location>
        <position position="56"/>
    </location>
</feature>
<dbReference type="SMART" id="SM00936">
    <property type="entry name" value="PBP5_C"/>
    <property type="match status" value="1"/>
</dbReference>
<dbReference type="GO" id="GO:0008360">
    <property type="term" value="P:regulation of cell shape"/>
    <property type="evidence" value="ECO:0007669"/>
    <property type="project" value="UniProtKB-KW"/>
</dbReference>
<keyword evidence="10" id="KW-0573">Peptidoglycan synthesis</keyword>
<comment type="function">
    <text evidence="1">Removes C-terminal D-alanyl residues from sugar-peptide cell wall precursors.</text>
</comment>
<dbReference type="GO" id="GO:0009252">
    <property type="term" value="P:peptidoglycan biosynthetic process"/>
    <property type="evidence" value="ECO:0007669"/>
    <property type="project" value="UniProtKB-UniPathway"/>
</dbReference>
<dbReference type="EC" id="3.4.16.4" evidence="4"/>
<evidence type="ECO:0000256" key="11">
    <source>
        <dbReference type="ARBA" id="ARBA00023316"/>
    </source>
</evidence>
<evidence type="ECO:0000256" key="3">
    <source>
        <dbReference type="ARBA" id="ARBA00007164"/>
    </source>
</evidence>
<dbReference type="PRINTS" id="PR00725">
    <property type="entry name" value="DADACBPTASE1"/>
</dbReference>
<organism evidence="19 20">
    <name type="scientific">Candidatus Muproteobacteria bacterium RBG_16_64_10</name>
    <dbReference type="NCBI Taxonomy" id="1817757"/>
    <lineage>
        <taxon>Bacteria</taxon>
        <taxon>Pseudomonadati</taxon>
        <taxon>Pseudomonadota</taxon>
        <taxon>Candidatus Muproteobacteria</taxon>
    </lineage>
</organism>
<dbReference type="Gene3D" id="2.60.410.10">
    <property type="entry name" value="D-Ala-D-Ala carboxypeptidase, C-terminal domain"/>
    <property type="match status" value="1"/>
</dbReference>
<dbReference type="SUPFAM" id="SSF69189">
    <property type="entry name" value="Penicillin-binding protein associated domain"/>
    <property type="match status" value="1"/>
</dbReference>
<dbReference type="PANTHER" id="PTHR21581:SF6">
    <property type="entry name" value="TRAFFICKING PROTEIN PARTICLE COMPLEX SUBUNIT 12"/>
    <property type="match status" value="1"/>
</dbReference>
<keyword evidence="11" id="KW-0961">Cell wall biogenesis/degradation</keyword>
<gene>
    <name evidence="19" type="ORF">A2V91_05990</name>
</gene>
<comment type="caution">
    <text evidence="19">The sequence shown here is derived from an EMBL/GenBank/DDBJ whole genome shotgun (WGS) entry which is preliminary data.</text>
</comment>
<evidence type="ECO:0000256" key="1">
    <source>
        <dbReference type="ARBA" id="ARBA00003217"/>
    </source>
</evidence>
<dbReference type="InterPro" id="IPR012338">
    <property type="entry name" value="Beta-lactam/transpept-like"/>
</dbReference>
<dbReference type="Gene3D" id="3.40.710.10">
    <property type="entry name" value="DD-peptidase/beta-lactamase superfamily"/>
    <property type="match status" value="1"/>
</dbReference>
<dbReference type="InterPro" id="IPR001967">
    <property type="entry name" value="Peptidase_S11_N"/>
</dbReference>
<dbReference type="AlphaFoldDB" id="A0A1F6T3H1"/>
<evidence type="ECO:0000256" key="15">
    <source>
        <dbReference type="RuleBase" id="RU004016"/>
    </source>
</evidence>
<evidence type="ECO:0000256" key="12">
    <source>
        <dbReference type="ARBA" id="ARBA00034000"/>
    </source>
</evidence>
<protein>
    <recommendedName>
        <fullName evidence="4">serine-type D-Ala-D-Ala carboxypeptidase</fullName>
        <ecNumber evidence="4">3.4.16.4</ecNumber>
    </recommendedName>
</protein>
<feature type="active site" description="Proton acceptor" evidence="13">
    <location>
        <position position="59"/>
    </location>
</feature>
<evidence type="ECO:0000256" key="7">
    <source>
        <dbReference type="ARBA" id="ARBA00022729"/>
    </source>
</evidence>
<dbReference type="SUPFAM" id="SSF56601">
    <property type="entry name" value="beta-lactamase/transpeptidase-like"/>
    <property type="match status" value="1"/>
</dbReference>
<accession>A0A1F6T3H1</accession>
<sequence length="406" mass="44626">MVFSLLLALCAFLWPSSGHSAEAPPTFNAQAWLLMDHDSGQVLAEHNADKPLPPASLTKLMVAYIVFEKLRAGGVQAGDPVRISARAWNTNGARLFLRPETVVPLETLLKGMIVRSANDAAIALAEHLGGSEAAFAATMNDKARQLGLAHTRFATVTGLDSRDGGGRAASGDGRDAGGRATPGAVAGTAAEDREGHVSTARDLTRLASRLINDFPDYYRWFALREFTWQDIRQYNRNALLWRDDGVDGVKTGQTKAAGWCLIASAQRNRMRLIATVLGAKDDNGRFDAGHKLLEHGFRRYETRLLYAADVPATRVRVWLGDDSELPLGVGRNLHLTLPRGDHEKLRARLTVPDMQMAPIRRGQPVGKLVLELDQKPHAEYPLVALKEIRTGNALQRGWDKLRLWLQ</sequence>
<dbReference type="GO" id="GO:0006508">
    <property type="term" value="P:proteolysis"/>
    <property type="evidence" value="ECO:0007669"/>
    <property type="project" value="UniProtKB-KW"/>
</dbReference>
<evidence type="ECO:0000313" key="20">
    <source>
        <dbReference type="Proteomes" id="UP000179334"/>
    </source>
</evidence>
<evidence type="ECO:0000256" key="4">
    <source>
        <dbReference type="ARBA" id="ARBA00012448"/>
    </source>
</evidence>
<evidence type="ECO:0000256" key="8">
    <source>
        <dbReference type="ARBA" id="ARBA00022801"/>
    </source>
</evidence>
<dbReference type="InterPro" id="IPR037167">
    <property type="entry name" value="Peptidase_S11_C_sf"/>
</dbReference>
<keyword evidence="7 17" id="KW-0732">Signal</keyword>
<dbReference type="InterPro" id="IPR018044">
    <property type="entry name" value="Peptidase_S11"/>
</dbReference>
<evidence type="ECO:0000256" key="16">
    <source>
        <dbReference type="SAM" id="MobiDB-lite"/>
    </source>
</evidence>
<dbReference type="EMBL" id="MFSR01000039">
    <property type="protein sequence ID" value="OGI39710.1"/>
    <property type="molecule type" value="Genomic_DNA"/>
</dbReference>
<reference evidence="19 20" key="1">
    <citation type="journal article" date="2016" name="Nat. Commun.">
        <title>Thousands of microbial genomes shed light on interconnected biogeochemical processes in an aquifer system.</title>
        <authorList>
            <person name="Anantharaman K."/>
            <person name="Brown C.T."/>
            <person name="Hug L.A."/>
            <person name="Sharon I."/>
            <person name="Castelle C.J."/>
            <person name="Probst A.J."/>
            <person name="Thomas B.C."/>
            <person name="Singh A."/>
            <person name="Wilkins M.J."/>
            <person name="Karaoz U."/>
            <person name="Brodie E.L."/>
            <person name="Williams K.H."/>
            <person name="Hubbard S.S."/>
            <person name="Banfield J.F."/>
        </authorList>
    </citation>
    <scope>NUCLEOTIDE SEQUENCE [LARGE SCALE GENOMIC DNA]</scope>
</reference>
<dbReference type="PANTHER" id="PTHR21581">
    <property type="entry name" value="D-ALANYL-D-ALANINE CARBOXYPEPTIDASE"/>
    <property type="match status" value="1"/>
</dbReference>
<dbReference type="GO" id="GO:0009002">
    <property type="term" value="F:serine-type D-Ala-D-Ala carboxypeptidase activity"/>
    <property type="evidence" value="ECO:0007669"/>
    <property type="project" value="UniProtKB-EC"/>
</dbReference>
<name>A0A1F6T3H1_9PROT</name>
<evidence type="ECO:0000313" key="19">
    <source>
        <dbReference type="EMBL" id="OGI39710.1"/>
    </source>
</evidence>
<feature type="active site" evidence="13">
    <location>
        <position position="116"/>
    </location>
</feature>
<feature type="binding site" evidence="14">
    <location>
        <position position="250"/>
    </location>
    <ligand>
        <name>substrate</name>
    </ligand>
</feature>
<dbReference type="UniPathway" id="UPA00219"/>
<feature type="domain" description="Peptidase S11 D-Ala-D-Ala carboxypeptidase A C-terminal" evidence="18">
    <location>
        <begin position="300"/>
        <end position="390"/>
    </location>
</feature>
<dbReference type="InterPro" id="IPR015956">
    <property type="entry name" value="Peniciliin-bd_prot_C_sf"/>
</dbReference>
<dbReference type="InterPro" id="IPR012907">
    <property type="entry name" value="Peptidase_S11_C"/>
</dbReference>
<feature type="chain" id="PRO_5009225422" description="serine-type D-Ala-D-Ala carboxypeptidase" evidence="17">
    <location>
        <begin position="21"/>
        <end position="406"/>
    </location>
</feature>
<evidence type="ECO:0000256" key="2">
    <source>
        <dbReference type="ARBA" id="ARBA00004752"/>
    </source>
</evidence>
<feature type="signal peptide" evidence="17">
    <location>
        <begin position="1"/>
        <end position="20"/>
    </location>
</feature>
<evidence type="ECO:0000256" key="5">
    <source>
        <dbReference type="ARBA" id="ARBA00022645"/>
    </source>
</evidence>
<evidence type="ECO:0000256" key="17">
    <source>
        <dbReference type="SAM" id="SignalP"/>
    </source>
</evidence>
<keyword evidence="6" id="KW-0645">Protease</keyword>
<feature type="region of interest" description="Disordered" evidence="16">
    <location>
        <begin position="160"/>
        <end position="193"/>
    </location>
</feature>
<evidence type="ECO:0000259" key="18">
    <source>
        <dbReference type="SMART" id="SM00936"/>
    </source>
</evidence>
<keyword evidence="5" id="KW-0121">Carboxypeptidase</keyword>
<evidence type="ECO:0000256" key="14">
    <source>
        <dbReference type="PIRSR" id="PIRSR618044-2"/>
    </source>
</evidence>
<evidence type="ECO:0000256" key="13">
    <source>
        <dbReference type="PIRSR" id="PIRSR618044-1"/>
    </source>
</evidence>
<comment type="similarity">
    <text evidence="3 15">Belongs to the peptidase S11 family.</text>
</comment>
<evidence type="ECO:0000256" key="9">
    <source>
        <dbReference type="ARBA" id="ARBA00022960"/>
    </source>
</evidence>
<proteinExistence type="inferred from homology"/>
<evidence type="ECO:0000256" key="10">
    <source>
        <dbReference type="ARBA" id="ARBA00022984"/>
    </source>
</evidence>
<keyword evidence="8" id="KW-0378">Hydrolase</keyword>
<dbReference type="Pfam" id="PF07943">
    <property type="entry name" value="PBP5_C"/>
    <property type="match status" value="1"/>
</dbReference>
<comment type="catalytic activity">
    <reaction evidence="12">
        <text>Preferential cleavage: (Ac)2-L-Lys-D-Ala-|-D-Ala. Also transpeptidation of peptidyl-alanyl moieties that are N-acyl substituents of D-alanine.</text>
        <dbReference type="EC" id="3.4.16.4"/>
    </reaction>
</comment>
<dbReference type="GO" id="GO:0071555">
    <property type="term" value="P:cell wall organization"/>
    <property type="evidence" value="ECO:0007669"/>
    <property type="project" value="UniProtKB-KW"/>
</dbReference>
<dbReference type="Proteomes" id="UP000179334">
    <property type="component" value="Unassembled WGS sequence"/>
</dbReference>
<evidence type="ECO:0000256" key="6">
    <source>
        <dbReference type="ARBA" id="ARBA00022670"/>
    </source>
</evidence>